<organism evidence="2 3">
    <name type="scientific">Pristionchus mayeri</name>
    <dbReference type="NCBI Taxonomy" id="1317129"/>
    <lineage>
        <taxon>Eukaryota</taxon>
        <taxon>Metazoa</taxon>
        <taxon>Ecdysozoa</taxon>
        <taxon>Nematoda</taxon>
        <taxon>Chromadorea</taxon>
        <taxon>Rhabditida</taxon>
        <taxon>Rhabditina</taxon>
        <taxon>Diplogasteromorpha</taxon>
        <taxon>Diplogasteroidea</taxon>
        <taxon>Neodiplogasteridae</taxon>
        <taxon>Pristionchus</taxon>
    </lineage>
</organism>
<evidence type="ECO:0000256" key="1">
    <source>
        <dbReference type="SAM" id="Phobius"/>
    </source>
</evidence>
<evidence type="ECO:0008006" key="4">
    <source>
        <dbReference type="Google" id="ProtNLM"/>
    </source>
</evidence>
<dbReference type="EMBL" id="BTRK01000002">
    <property type="protein sequence ID" value="GMR34996.1"/>
    <property type="molecule type" value="Genomic_DNA"/>
</dbReference>
<proteinExistence type="predicted"/>
<sequence>MSRNVIQAAYGIPGILSYFLVFYAMYGVRRILNRNFVVIYSIMSISNMITWLNTWLFLKLRDESFFSFYFEWLSDTYWLVNVHSFLVPHMYYVQNIDFLLLTFDRFAVILSMNSNLEV</sequence>
<keyword evidence="1" id="KW-1133">Transmembrane helix</keyword>
<protein>
    <recommendedName>
        <fullName evidence="4">Serpentine receptor class gamma</fullName>
    </recommendedName>
</protein>
<keyword evidence="1" id="KW-0472">Membrane</keyword>
<evidence type="ECO:0000313" key="3">
    <source>
        <dbReference type="Proteomes" id="UP001328107"/>
    </source>
</evidence>
<feature type="transmembrane region" description="Helical" evidence="1">
    <location>
        <begin position="6"/>
        <end position="25"/>
    </location>
</feature>
<comment type="caution">
    <text evidence="2">The sequence shown here is derived from an EMBL/GenBank/DDBJ whole genome shotgun (WGS) entry which is preliminary data.</text>
</comment>
<dbReference type="PANTHER" id="PTHR31552">
    <property type="entry name" value="SERPENTINE RECEPTOR CLASS GAMMA"/>
    <property type="match status" value="1"/>
</dbReference>
<dbReference type="AlphaFoldDB" id="A0AAN4Z6G3"/>
<name>A0AAN4Z6G3_9BILA</name>
<dbReference type="PANTHER" id="PTHR31552:SF8">
    <property type="entry name" value="SERPENTINE RECEPTOR CLASS GAMMA"/>
    <property type="match status" value="1"/>
</dbReference>
<reference evidence="3" key="1">
    <citation type="submission" date="2022-10" db="EMBL/GenBank/DDBJ databases">
        <title>Genome assembly of Pristionchus species.</title>
        <authorList>
            <person name="Yoshida K."/>
            <person name="Sommer R.J."/>
        </authorList>
    </citation>
    <scope>NUCLEOTIDE SEQUENCE [LARGE SCALE GENOMIC DNA]</scope>
    <source>
        <strain evidence="3">RS5460</strain>
    </source>
</reference>
<evidence type="ECO:0000313" key="2">
    <source>
        <dbReference type="EMBL" id="GMR34996.1"/>
    </source>
</evidence>
<dbReference type="Proteomes" id="UP001328107">
    <property type="component" value="Unassembled WGS sequence"/>
</dbReference>
<gene>
    <name evidence="2" type="ORF">PMAYCL1PPCAC_05191</name>
</gene>
<keyword evidence="3" id="KW-1185">Reference proteome</keyword>
<keyword evidence="1" id="KW-0812">Transmembrane</keyword>
<accession>A0AAN4Z6G3</accession>
<feature type="transmembrane region" description="Helical" evidence="1">
    <location>
        <begin position="37"/>
        <end position="58"/>
    </location>
</feature>